<keyword evidence="5 7" id="KW-1133">Transmembrane helix</keyword>
<evidence type="ECO:0000259" key="9">
    <source>
        <dbReference type="PROSITE" id="PS50929"/>
    </source>
</evidence>
<evidence type="ECO:0000256" key="5">
    <source>
        <dbReference type="ARBA" id="ARBA00022989"/>
    </source>
</evidence>
<dbReference type="CDD" id="cd07346">
    <property type="entry name" value="ABC_6TM_exporters"/>
    <property type="match status" value="1"/>
</dbReference>
<reference evidence="10 11" key="1">
    <citation type="submission" date="2020-04" db="EMBL/GenBank/DDBJ databases">
        <authorList>
            <person name="Hitch T.C.A."/>
            <person name="Wylensek D."/>
            <person name="Clavel T."/>
        </authorList>
    </citation>
    <scope>NUCLEOTIDE SEQUENCE [LARGE SCALE GENOMIC DNA]</scope>
    <source>
        <strain evidence="10 11">BSM-383-APC-22F</strain>
    </source>
</reference>
<dbReference type="PROSITE" id="PS50893">
    <property type="entry name" value="ABC_TRANSPORTER_2"/>
    <property type="match status" value="1"/>
</dbReference>
<dbReference type="EMBL" id="JABAFR010000009">
    <property type="protein sequence ID" value="NME44244.1"/>
    <property type="molecule type" value="Genomic_DNA"/>
</dbReference>
<evidence type="ECO:0000256" key="4">
    <source>
        <dbReference type="ARBA" id="ARBA00022840"/>
    </source>
</evidence>
<dbReference type="InterPro" id="IPR003439">
    <property type="entry name" value="ABC_transporter-like_ATP-bd"/>
</dbReference>
<evidence type="ECO:0000256" key="1">
    <source>
        <dbReference type="ARBA" id="ARBA00004651"/>
    </source>
</evidence>
<evidence type="ECO:0000259" key="8">
    <source>
        <dbReference type="PROSITE" id="PS50893"/>
    </source>
</evidence>
<comment type="subcellular location">
    <subcellularLocation>
        <location evidence="1">Cell membrane</location>
        <topology evidence="1">Multi-pass membrane protein</topology>
    </subcellularLocation>
</comment>
<dbReference type="Proteomes" id="UP000540014">
    <property type="component" value="Unassembled WGS sequence"/>
</dbReference>
<comment type="caution">
    <text evidence="10">The sequence shown here is derived from an EMBL/GenBank/DDBJ whole genome shotgun (WGS) entry which is preliminary data.</text>
</comment>
<dbReference type="InterPro" id="IPR003593">
    <property type="entry name" value="AAA+_ATPase"/>
</dbReference>
<dbReference type="InterPro" id="IPR027417">
    <property type="entry name" value="P-loop_NTPase"/>
</dbReference>
<dbReference type="InterPro" id="IPR011527">
    <property type="entry name" value="ABC1_TM_dom"/>
</dbReference>
<evidence type="ECO:0000256" key="2">
    <source>
        <dbReference type="ARBA" id="ARBA00022692"/>
    </source>
</evidence>
<keyword evidence="4 10" id="KW-0067">ATP-binding</keyword>
<feature type="domain" description="ABC transporter" evidence="8">
    <location>
        <begin position="330"/>
        <end position="536"/>
    </location>
</feature>
<dbReference type="GO" id="GO:0005524">
    <property type="term" value="F:ATP binding"/>
    <property type="evidence" value="ECO:0007669"/>
    <property type="project" value="UniProtKB-KW"/>
</dbReference>
<keyword evidence="2 7" id="KW-0812">Transmembrane</keyword>
<dbReference type="PANTHER" id="PTHR43394">
    <property type="entry name" value="ATP-DEPENDENT PERMEASE MDL1, MITOCHONDRIAL"/>
    <property type="match status" value="1"/>
</dbReference>
<organism evidence="10 11">
    <name type="scientific">Faecalicoccus pleomorphus</name>
    <dbReference type="NCBI Taxonomy" id="1323"/>
    <lineage>
        <taxon>Bacteria</taxon>
        <taxon>Bacillati</taxon>
        <taxon>Bacillota</taxon>
        <taxon>Erysipelotrichia</taxon>
        <taxon>Erysipelotrichales</taxon>
        <taxon>Erysipelotrichaceae</taxon>
        <taxon>Faecalicoccus</taxon>
    </lineage>
</organism>
<feature type="transmembrane region" description="Helical" evidence="7">
    <location>
        <begin position="275"/>
        <end position="296"/>
    </location>
</feature>
<dbReference type="PROSITE" id="PS00211">
    <property type="entry name" value="ABC_TRANSPORTER_1"/>
    <property type="match status" value="1"/>
</dbReference>
<dbReference type="InterPro" id="IPR017871">
    <property type="entry name" value="ABC_transporter-like_CS"/>
</dbReference>
<evidence type="ECO:0000256" key="3">
    <source>
        <dbReference type="ARBA" id="ARBA00022741"/>
    </source>
</evidence>
<accession>A0A7X9RJG7</accession>
<dbReference type="InterPro" id="IPR039421">
    <property type="entry name" value="Type_1_exporter"/>
</dbReference>
<evidence type="ECO:0000256" key="6">
    <source>
        <dbReference type="ARBA" id="ARBA00023136"/>
    </source>
</evidence>
<evidence type="ECO:0000313" key="10">
    <source>
        <dbReference type="EMBL" id="NME44244.1"/>
    </source>
</evidence>
<dbReference type="SUPFAM" id="SSF52540">
    <property type="entry name" value="P-loop containing nucleoside triphosphate hydrolases"/>
    <property type="match status" value="1"/>
</dbReference>
<feature type="transmembrane region" description="Helical" evidence="7">
    <location>
        <begin position="125"/>
        <end position="149"/>
    </location>
</feature>
<name>A0A7X9RJG7_9FIRM</name>
<feature type="transmembrane region" description="Helical" evidence="7">
    <location>
        <begin position="155"/>
        <end position="172"/>
    </location>
</feature>
<dbReference type="PANTHER" id="PTHR43394:SF1">
    <property type="entry name" value="ATP-BINDING CASSETTE SUB-FAMILY B MEMBER 10, MITOCHONDRIAL"/>
    <property type="match status" value="1"/>
</dbReference>
<dbReference type="GO" id="GO:0015421">
    <property type="term" value="F:ABC-type oligopeptide transporter activity"/>
    <property type="evidence" value="ECO:0007669"/>
    <property type="project" value="TreeGrafter"/>
</dbReference>
<dbReference type="AlphaFoldDB" id="A0A7X9RJG7"/>
<dbReference type="CDD" id="cd03228">
    <property type="entry name" value="ABCC_MRP_Like"/>
    <property type="match status" value="1"/>
</dbReference>
<keyword evidence="6 7" id="KW-0472">Membrane</keyword>
<dbReference type="GO" id="GO:0005886">
    <property type="term" value="C:plasma membrane"/>
    <property type="evidence" value="ECO:0007669"/>
    <property type="project" value="UniProtKB-SubCell"/>
</dbReference>
<dbReference type="GO" id="GO:0016887">
    <property type="term" value="F:ATP hydrolysis activity"/>
    <property type="evidence" value="ECO:0007669"/>
    <property type="project" value="InterPro"/>
</dbReference>
<dbReference type="Pfam" id="PF00664">
    <property type="entry name" value="ABC_membrane"/>
    <property type="match status" value="1"/>
</dbReference>
<dbReference type="Pfam" id="PF00005">
    <property type="entry name" value="ABC_tran"/>
    <property type="match status" value="1"/>
</dbReference>
<evidence type="ECO:0000313" key="11">
    <source>
        <dbReference type="Proteomes" id="UP000540014"/>
    </source>
</evidence>
<dbReference type="PROSITE" id="PS50929">
    <property type="entry name" value="ABC_TM1F"/>
    <property type="match status" value="1"/>
</dbReference>
<dbReference type="InterPro" id="IPR036640">
    <property type="entry name" value="ABC1_TM_sf"/>
</dbReference>
<feature type="transmembrane region" description="Helical" evidence="7">
    <location>
        <begin position="242"/>
        <end position="263"/>
    </location>
</feature>
<feature type="transmembrane region" description="Helical" evidence="7">
    <location>
        <begin position="54"/>
        <end position="74"/>
    </location>
</feature>
<gene>
    <name evidence="10" type="ORF">HF861_05015</name>
</gene>
<dbReference type="Gene3D" id="1.20.1560.10">
    <property type="entry name" value="ABC transporter type 1, transmembrane domain"/>
    <property type="match status" value="1"/>
</dbReference>
<dbReference type="Gene3D" id="3.40.50.300">
    <property type="entry name" value="P-loop containing nucleotide triphosphate hydrolases"/>
    <property type="match status" value="1"/>
</dbReference>
<dbReference type="SUPFAM" id="SSF90123">
    <property type="entry name" value="ABC transporter transmembrane region"/>
    <property type="match status" value="1"/>
</dbReference>
<evidence type="ECO:0000256" key="7">
    <source>
        <dbReference type="SAM" id="Phobius"/>
    </source>
</evidence>
<keyword evidence="3" id="KW-0547">Nucleotide-binding</keyword>
<feature type="domain" description="ABC transmembrane type-1" evidence="9">
    <location>
        <begin position="19"/>
        <end position="297"/>
    </location>
</feature>
<dbReference type="SMART" id="SM00382">
    <property type="entry name" value="AAA"/>
    <property type="match status" value="1"/>
</dbReference>
<sequence>MKKYLFTLRYFKKGKMLSLVFLMIFSSVLALCPPYIISFILDNGVVKTSSKIIIGGGIFLICIYAGSFAVNYFISQTLTKTSSYFIANLKNDLFTQILKLPMEFFDNQQTGYILERIKEADTLNVFFSPVFLKFITSVFSFVGALALIISIRWELAIVLLIFLPIIYYFTNYSSIQIKKASKALLESTAQTSGKVQENIGGISAVKEMKLEQQRASEISKQLKNVADKSVQRGKMMNLASEGVLGISNISSVILVVCSGLLIVNGKMSLGNYWAISQYALLVFAPMQLLSSISIMVQPGLAALSRIGELLKLKTEDEVSGDKKTGKIEDITFSDVSFAYTEKPVVQNFNLQAHENDKIVLFGKNGSGKTTIAKLLIGFYKNYTGSIQINGVELRDISVTDLRSRIGIVAQNIFLFSGSLLDNIRYISPESSEQEVMNALEKAGLDISEFAGGLHFIINENGKNLSGGQRQKIALARMIVKNPDVMIFDEATSNLDVATSNLLKQSIRSIFAEKICIIITHDQEMAAVADKVLRLSE</sequence>
<dbReference type="RefSeq" id="WP_168965140.1">
    <property type="nucleotide sequence ID" value="NZ_JABAFR010000009.1"/>
</dbReference>
<proteinExistence type="predicted"/>
<protein>
    <submittedName>
        <fullName evidence="10">ABC transporter ATP-binding protein</fullName>
    </submittedName>
</protein>